<dbReference type="EMBL" id="CAJNOR010001137">
    <property type="protein sequence ID" value="CAF1083201.1"/>
    <property type="molecule type" value="Genomic_DNA"/>
</dbReference>
<proteinExistence type="inferred from homology"/>
<dbReference type="Gene3D" id="3.40.50.11660">
    <property type="entry name" value="Glycosyl transferase family 10, C-terminal domain"/>
    <property type="match status" value="1"/>
</dbReference>
<evidence type="ECO:0000313" key="14">
    <source>
        <dbReference type="Proteomes" id="UP000663828"/>
    </source>
</evidence>
<dbReference type="SUPFAM" id="SSF53756">
    <property type="entry name" value="UDP-Glycosyltransferase/glycogen phosphorylase"/>
    <property type="match status" value="1"/>
</dbReference>
<comment type="subcellular location">
    <subcellularLocation>
        <location evidence="10">Endomembrane system</location>
        <topology evidence="10">Single-pass type II membrane protein</topology>
    </subcellularLocation>
    <subcellularLocation>
        <location evidence="11">Golgi apparatus</location>
        <location evidence="11">Golgi stack membrane</location>
        <topology evidence="11">Single-pass type II membrane protein</topology>
    </subcellularLocation>
</comment>
<keyword evidence="6" id="KW-0735">Signal-anchor</keyword>
<keyword evidence="4 11" id="KW-0808">Transferase</keyword>
<evidence type="ECO:0000256" key="8">
    <source>
        <dbReference type="ARBA" id="ARBA00023136"/>
    </source>
</evidence>
<keyword evidence="14" id="KW-1185">Reference proteome</keyword>
<evidence type="ECO:0000256" key="7">
    <source>
        <dbReference type="ARBA" id="ARBA00022989"/>
    </source>
</evidence>
<organism evidence="13 14">
    <name type="scientific">Adineta ricciae</name>
    <name type="common">Rotifer</name>
    <dbReference type="NCBI Taxonomy" id="249248"/>
    <lineage>
        <taxon>Eukaryota</taxon>
        <taxon>Metazoa</taxon>
        <taxon>Spiralia</taxon>
        <taxon>Gnathifera</taxon>
        <taxon>Rotifera</taxon>
        <taxon>Eurotatoria</taxon>
        <taxon>Bdelloidea</taxon>
        <taxon>Adinetida</taxon>
        <taxon>Adinetidae</taxon>
        <taxon>Adineta</taxon>
    </lineage>
</organism>
<evidence type="ECO:0000256" key="3">
    <source>
        <dbReference type="ARBA" id="ARBA00022676"/>
    </source>
</evidence>
<dbReference type="EC" id="2.4.1.-" evidence="11"/>
<comment type="pathway">
    <text evidence="1">Protein modification; protein glycosylation.</text>
</comment>
<comment type="similarity">
    <text evidence="2 11">Belongs to the glycosyltransferase 10 family.</text>
</comment>
<evidence type="ECO:0000256" key="10">
    <source>
        <dbReference type="ARBA" id="ARBA00060399"/>
    </source>
</evidence>
<dbReference type="AlphaFoldDB" id="A0A814MS45"/>
<evidence type="ECO:0000256" key="4">
    <source>
        <dbReference type="ARBA" id="ARBA00022679"/>
    </source>
</evidence>
<evidence type="ECO:0000256" key="9">
    <source>
        <dbReference type="ARBA" id="ARBA00023180"/>
    </source>
</evidence>
<evidence type="ECO:0000256" key="5">
    <source>
        <dbReference type="ARBA" id="ARBA00022692"/>
    </source>
</evidence>
<reference evidence="13" key="1">
    <citation type="submission" date="2021-02" db="EMBL/GenBank/DDBJ databases">
        <authorList>
            <person name="Nowell W R."/>
        </authorList>
    </citation>
    <scope>NUCLEOTIDE SEQUENCE</scope>
</reference>
<accession>A0A814MS45</accession>
<name>A0A814MS45_ADIRI</name>
<dbReference type="GO" id="GO:0032580">
    <property type="term" value="C:Golgi cisterna membrane"/>
    <property type="evidence" value="ECO:0007669"/>
    <property type="project" value="UniProtKB-SubCell"/>
</dbReference>
<evidence type="ECO:0000256" key="2">
    <source>
        <dbReference type="ARBA" id="ARBA00008919"/>
    </source>
</evidence>
<dbReference type="InterPro" id="IPR038577">
    <property type="entry name" value="GT10-like_C_sf"/>
</dbReference>
<sequence length="488" mass="56605">METRARSCLVFYLIVGVIALNLYFLGQLYIQHQNNSDNEQQQEHHLHQHVKQNFENIPKADDSIADKPSFNLKITNEFLILDWTGHQHIFREQDPIKWMYENIVHILGDFSDITREQCTSKFETVTNEALRSHLIERCARLPKLTVRWTDDQSRLKEADLVSYHSIHMPSNSLPKLERSDKRQQYSTVYVLESEVHSSGGRDWHEIDFPMWYNLARSYPEPATYFDVKLYLDKLFAPVRVPFTAKTTSAPIVWIISNCNAYNGRQTLVQQLMTYIRVDSYGSCLNNAQSAQAQARAQSNAELYASYKFVISIENSNCEDYVTEKLIDGLSSTAVPIVASRNGKPDYTRFAPRHSYINVYDYKTVKELADHLKYLSNNETAYNEYLWFRRAPANKYAASGATERSLSENLRLADEILGKNASMREWLLTKEASINKYCKLTKFIHMTYWKLIYKRKKYNRPAINEVCLPSDDLGAYFTKQSTPPLVAAD</sequence>
<feature type="domain" description="Fucosyltransferase C-terminal" evidence="12">
    <location>
        <begin position="249"/>
        <end position="391"/>
    </location>
</feature>
<dbReference type="FunFam" id="3.40.50.11660:FF:000002">
    <property type="entry name" value="Alpha-(1,3)-fucosyltransferase"/>
    <property type="match status" value="1"/>
</dbReference>
<evidence type="ECO:0000256" key="6">
    <source>
        <dbReference type="ARBA" id="ARBA00022968"/>
    </source>
</evidence>
<dbReference type="InterPro" id="IPR055270">
    <property type="entry name" value="Glyco_tran_10_C"/>
</dbReference>
<dbReference type="GO" id="GO:0046920">
    <property type="term" value="F:alpha-(1-&gt;3)-fucosyltransferase activity"/>
    <property type="evidence" value="ECO:0007669"/>
    <property type="project" value="TreeGrafter"/>
</dbReference>
<dbReference type="UniPathway" id="UPA00378"/>
<evidence type="ECO:0000256" key="1">
    <source>
        <dbReference type="ARBA" id="ARBA00004922"/>
    </source>
</evidence>
<feature type="transmembrane region" description="Helical" evidence="11">
    <location>
        <begin position="9"/>
        <end position="30"/>
    </location>
</feature>
<dbReference type="Proteomes" id="UP000663828">
    <property type="component" value="Unassembled WGS sequence"/>
</dbReference>
<keyword evidence="3 11" id="KW-0328">Glycosyltransferase</keyword>
<keyword evidence="11" id="KW-0333">Golgi apparatus</keyword>
<dbReference type="PANTHER" id="PTHR11929">
    <property type="entry name" value="ALPHA- 1,3 -FUCOSYLTRANSFERASE"/>
    <property type="match status" value="1"/>
</dbReference>
<evidence type="ECO:0000256" key="11">
    <source>
        <dbReference type="RuleBase" id="RU003832"/>
    </source>
</evidence>
<keyword evidence="7 11" id="KW-1133">Transmembrane helix</keyword>
<dbReference type="Pfam" id="PF00852">
    <property type="entry name" value="Glyco_transf_10"/>
    <property type="match status" value="1"/>
</dbReference>
<dbReference type="InterPro" id="IPR001503">
    <property type="entry name" value="Glyco_trans_10"/>
</dbReference>
<protein>
    <recommendedName>
        <fullName evidence="11">Fucosyltransferase</fullName>
        <ecNumber evidence="11">2.4.1.-</ecNumber>
    </recommendedName>
</protein>
<comment type="caution">
    <text evidence="13">The sequence shown here is derived from an EMBL/GenBank/DDBJ whole genome shotgun (WGS) entry which is preliminary data.</text>
</comment>
<evidence type="ECO:0000259" key="12">
    <source>
        <dbReference type="Pfam" id="PF00852"/>
    </source>
</evidence>
<gene>
    <name evidence="13" type="ORF">XAT740_LOCUS17435</name>
</gene>
<evidence type="ECO:0000313" key="13">
    <source>
        <dbReference type="EMBL" id="CAF1083201.1"/>
    </source>
</evidence>
<dbReference type="PANTHER" id="PTHR11929:SF145">
    <property type="entry name" value="ALPHA-(1,3)-FUCOSYLTRANSFERASE FUT-1"/>
    <property type="match status" value="1"/>
</dbReference>
<keyword evidence="8 11" id="KW-0472">Membrane</keyword>
<keyword evidence="9" id="KW-0325">Glycoprotein</keyword>
<keyword evidence="5 11" id="KW-0812">Transmembrane</keyword>